<organism evidence="1 2">
    <name type="scientific">Solibacillus faecavium</name>
    <dbReference type="NCBI Taxonomy" id="2762221"/>
    <lineage>
        <taxon>Bacteria</taxon>
        <taxon>Bacillati</taxon>
        <taxon>Bacillota</taxon>
        <taxon>Bacilli</taxon>
        <taxon>Bacillales</taxon>
        <taxon>Caryophanaceae</taxon>
        <taxon>Solibacillus</taxon>
    </lineage>
</organism>
<sequence length="130" mass="14865">MKLAFLKIDAIFENQDHKVIEIPAGGIQFEYRGNVIQSIQPLALKMSHDGRFQNIVRSIDFVVYTDQSLFASGQMMCGSVFSVVAHEDVQRAIYQEIVKRCKVVPMYKPVNERELFAREYEAAYAQLMGV</sequence>
<gene>
    <name evidence="1" type="ORF">H9635_10180</name>
</gene>
<evidence type="ECO:0000313" key="2">
    <source>
        <dbReference type="Proteomes" id="UP000619101"/>
    </source>
</evidence>
<accession>A0ABR8XYV4</accession>
<dbReference type="RefSeq" id="WP_191700183.1">
    <property type="nucleotide sequence ID" value="NZ_JACSPZ010000004.1"/>
</dbReference>
<dbReference type="Proteomes" id="UP000619101">
    <property type="component" value="Unassembled WGS sequence"/>
</dbReference>
<evidence type="ECO:0000313" key="1">
    <source>
        <dbReference type="EMBL" id="MBD8037113.1"/>
    </source>
</evidence>
<name>A0ABR8XYV4_9BACL</name>
<keyword evidence="2" id="KW-1185">Reference proteome</keyword>
<reference evidence="1 2" key="1">
    <citation type="submission" date="2020-08" db="EMBL/GenBank/DDBJ databases">
        <title>A Genomic Blueprint of the Chicken Gut Microbiome.</title>
        <authorList>
            <person name="Gilroy R."/>
            <person name="Ravi A."/>
            <person name="Getino M."/>
            <person name="Pursley I."/>
            <person name="Horton D.L."/>
            <person name="Alikhan N.-F."/>
            <person name="Baker D."/>
            <person name="Gharbi K."/>
            <person name="Hall N."/>
            <person name="Watson M."/>
            <person name="Adriaenssens E.M."/>
            <person name="Foster-Nyarko E."/>
            <person name="Jarju S."/>
            <person name="Secka A."/>
            <person name="Antonio M."/>
            <person name="Oren A."/>
            <person name="Chaudhuri R."/>
            <person name="La Ragione R.M."/>
            <person name="Hildebrand F."/>
            <person name="Pallen M.J."/>
        </authorList>
    </citation>
    <scope>NUCLEOTIDE SEQUENCE [LARGE SCALE GENOMIC DNA]</scope>
    <source>
        <strain evidence="1 2">A46</strain>
    </source>
</reference>
<comment type="caution">
    <text evidence="1">The sequence shown here is derived from an EMBL/GenBank/DDBJ whole genome shotgun (WGS) entry which is preliminary data.</text>
</comment>
<proteinExistence type="predicted"/>
<dbReference type="EMBL" id="JACSPZ010000004">
    <property type="protein sequence ID" value="MBD8037113.1"/>
    <property type="molecule type" value="Genomic_DNA"/>
</dbReference>
<protein>
    <submittedName>
        <fullName evidence="1">Molecular chaperone</fullName>
    </submittedName>
</protein>